<dbReference type="InterPro" id="IPR008266">
    <property type="entry name" value="Tyr_kinase_AS"/>
</dbReference>
<keyword evidence="9" id="KW-1185">Reference proteome</keyword>
<feature type="compositionally biased region" description="Basic and acidic residues" evidence="6">
    <location>
        <begin position="461"/>
        <end position="472"/>
    </location>
</feature>
<dbReference type="STRING" id="1144275.COCOR_06522"/>
<evidence type="ECO:0000313" key="9">
    <source>
        <dbReference type="Proteomes" id="UP000007587"/>
    </source>
</evidence>
<dbReference type="GO" id="GO:0004674">
    <property type="term" value="F:protein serine/threonine kinase activity"/>
    <property type="evidence" value="ECO:0007669"/>
    <property type="project" value="UniProtKB-KW"/>
</dbReference>
<feature type="compositionally biased region" description="Low complexity" evidence="6">
    <location>
        <begin position="330"/>
        <end position="348"/>
    </location>
</feature>
<feature type="compositionally biased region" description="Basic and acidic residues" evidence="6">
    <location>
        <begin position="398"/>
        <end position="407"/>
    </location>
</feature>
<dbReference type="Proteomes" id="UP000007587">
    <property type="component" value="Chromosome"/>
</dbReference>
<dbReference type="PANTHER" id="PTHR43671">
    <property type="entry name" value="SERINE/THREONINE-PROTEIN KINASE NEK"/>
    <property type="match status" value="1"/>
</dbReference>
<proteinExistence type="predicted"/>
<dbReference type="InterPro" id="IPR011009">
    <property type="entry name" value="Kinase-like_dom_sf"/>
</dbReference>
<dbReference type="KEGG" id="ccx:COCOR_06522"/>
<dbReference type="eggNOG" id="COG0515">
    <property type="taxonomic scope" value="Bacteria"/>
</dbReference>
<dbReference type="Gene3D" id="3.30.200.20">
    <property type="entry name" value="Phosphorylase Kinase, domain 1"/>
    <property type="match status" value="1"/>
</dbReference>
<dbReference type="CDD" id="cd14014">
    <property type="entry name" value="STKc_PknB_like"/>
    <property type="match status" value="1"/>
</dbReference>
<dbReference type="HOGENOM" id="CLU_000288_151_5_7"/>
<evidence type="ECO:0000256" key="3">
    <source>
        <dbReference type="ARBA" id="ARBA00022741"/>
    </source>
</evidence>
<keyword evidence="2" id="KW-0808">Transferase</keyword>
<evidence type="ECO:0000259" key="7">
    <source>
        <dbReference type="PROSITE" id="PS50011"/>
    </source>
</evidence>
<dbReference type="PROSITE" id="PS00109">
    <property type="entry name" value="PROTEIN_KINASE_TYR"/>
    <property type="match status" value="1"/>
</dbReference>
<dbReference type="RefSeq" id="WP_014399310.1">
    <property type="nucleotide sequence ID" value="NC_017030.1"/>
</dbReference>
<keyword evidence="3" id="KW-0547">Nucleotide-binding</keyword>
<dbReference type="InterPro" id="IPR000719">
    <property type="entry name" value="Prot_kinase_dom"/>
</dbReference>
<evidence type="ECO:0000256" key="4">
    <source>
        <dbReference type="ARBA" id="ARBA00022777"/>
    </source>
</evidence>
<dbReference type="InParanoid" id="H8MUJ7"/>
<dbReference type="EMBL" id="CP003389">
    <property type="protein sequence ID" value="AFE09341.1"/>
    <property type="molecule type" value="Genomic_DNA"/>
</dbReference>
<dbReference type="AlphaFoldDB" id="H8MUJ7"/>
<reference evidence="9" key="2">
    <citation type="submission" date="2012-03" db="EMBL/GenBank/DDBJ databases">
        <title>Genome sequence of the fruiting myxobacterium Corallococcus coralloides DSM 2259.</title>
        <authorList>
            <person name="Huntley S."/>
            <person name="Zhang Y."/>
            <person name="Treuner-Lange A."/>
            <person name="Sensen C.W."/>
            <person name="Sogaard-Andersen L."/>
        </authorList>
    </citation>
    <scope>NUCLEOTIDE SEQUENCE [LARGE SCALE GENOMIC DNA]</scope>
    <source>
        <strain evidence="9">ATCC 25202 / DSM 2259 / NBRC 100086 / M2</strain>
    </source>
</reference>
<keyword evidence="5" id="KW-0067">ATP-binding</keyword>
<dbReference type="SUPFAM" id="SSF56112">
    <property type="entry name" value="Protein kinase-like (PK-like)"/>
    <property type="match status" value="1"/>
</dbReference>
<dbReference type="InterPro" id="IPR050660">
    <property type="entry name" value="NEK_Ser/Thr_kinase"/>
</dbReference>
<gene>
    <name evidence="8" type="primary">masK23</name>
    <name evidence="8" type="ordered locus">COCOR_06522</name>
</gene>
<evidence type="ECO:0000256" key="2">
    <source>
        <dbReference type="ARBA" id="ARBA00022679"/>
    </source>
</evidence>
<dbReference type="EC" id="2.7.11.1" evidence="1"/>
<evidence type="ECO:0000256" key="5">
    <source>
        <dbReference type="ARBA" id="ARBA00022840"/>
    </source>
</evidence>
<evidence type="ECO:0000256" key="6">
    <source>
        <dbReference type="SAM" id="MobiDB-lite"/>
    </source>
</evidence>
<dbReference type="GO" id="GO:0005524">
    <property type="term" value="F:ATP binding"/>
    <property type="evidence" value="ECO:0007669"/>
    <property type="project" value="UniProtKB-KW"/>
</dbReference>
<keyword evidence="8" id="KW-0723">Serine/threonine-protein kinase</keyword>
<dbReference type="PANTHER" id="PTHR43671:SF13">
    <property type="entry name" value="SERINE_THREONINE-PROTEIN KINASE NEK2"/>
    <property type="match status" value="1"/>
</dbReference>
<name>H8MUJ7_CORCM</name>
<keyword evidence="4 8" id="KW-0418">Kinase</keyword>
<feature type="domain" description="Protein kinase" evidence="7">
    <location>
        <begin position="7"/>
        <end position="282"/>
    </location>
</feature>
<evidence type="ECO:0000313" key="8">
    <source>
        <dbReference type="EMBL" id="AFE09341.1"/>
    </source>
</evidence>
<feature type="region of interest" description="Disordered" evidence="6">
    <location>
        <begin position="330"/>
        <end position="577"/>
    </location>
</feature>
<feature type="compositionally biased region" description="Basic and acidic residues" evidence="6">
    <location>
        <begin position="417"/>
        <end position="438"/>
    </location>
</feature>
<evidence type="ECO:0000256" key="1">
    <source>
        <dbReference type="ARBA" id="ARBA00012513"/>
    </source>
</evidence>
<accession>H8MUJ7</accession>
<reference evidence="8 9" key="1">
    <citation type="journal article" date="2012" name="J. Bacteriol.">
        <title>Complete Genome Sequence of the Fruiting Myxobacterium Corallococcus coralloides DSM 2259.</title>
        <authorList>
            <person name="Huntley S."/>
            <person name="Zhang Y."/>
            <person name="Treuner-Lange A."/>
            <person name="Kneip S."/>
            <person name="Sensen C.W."/>
            <person name="Sogaard-Andersen L."/>
        </authorList>
    </citation>
    <scope>NUCLEOTIDE SEQUENCE [LARGE SCALE GENOMIC DNA]</scope>
    <source>
        <strain evidence="9">ATCC 25202 / DSM 2259 / NBRC 100086 / M2</strain>
    </source>
</reference>
<dbReference type="PROSITE" id="PS50011">
    <property type="entry name" value="PROTEIN_KINASE_DOM"/>
    <property type="match status" value="1"/>
</dbReference>
<organism evidence="8 9">
    <name type="scientific">Corallococcus coralloides (strain ATCC 25202 / DSM 2259 / NBRC 100086 / M2)</name>
    <name type="common">Myxococcus coralloides</name>
    <dbReference type="NCBI Taxonomy" id="1144275"/>
    <lineage>
        <taxon>Bacteria</taxon>
        <taxon>Pseudomonadati</taxon>
        <taxon>Myxococcota</taxon>
        <taxon>Myxococcia</taxon>
        <taxon>Myxococcales</taxon>
        <taxon>Cystobacterineae</taxon>
        <taxon>Myxococcaceae</taxon>
        <taxon>Corallococcus</taxon>
    </lineage>
</organism>
<dbReference type="Gene3D" id="1.10.510.10">
    <property type="entry name" value="Transferase(Phosphotransferase) domain 1"/>
    <property type="match status" value="1"/>
</dbReference>
<sequence length="577" mass="61200">METFGRYELLRKLATGGMGAVYLARQKGPVGFQKLLVVKRLLPHLSEDDEFLQMFLDEARIAALLNHPNIAQIYEMGDVDGQYYIAMEYVHGEPLGSLVPRASAHPGGFPLGLRCRIIAEAAAGLDAAHNARSPSGRKLSLIHRDVSPQNVLVGFNGGVKLIDFGVAKAQGKLSQTVVGTIKGKHAYMSPEQARGEPLDARSDVFGLGTVFYELLTGGRLFKRETEMATLKAVVGHKIVPPSEAVPGIPKSLDPIVFKALARKRDDRFSTAGELQLALEEFLQQEKLSGTSAHLAAFMRDVYADELEEERFAAEPTMIYFDPRLMARPGSAASAKAPAPGTTPSASKAQAPAKTPPRAPEPSVSQSSTKAAASPEDSGMGPAAERTSRTKENSGLSRPEARPVRTRENTGVSLADTRPLHDEDSGRPTSKHEAMRGEARASTGRFDAVRGEDAGPARSSTAKHEAVRAEETGPARASTAKHEAVRAETGRSSTAQFGAVRAEGSKPSRPPEGSTGSRSAAKAVKVSGDTTGSRSAAKAVRTQEDSVGTKAPAKTGRTEGSVSSARRPARGTGPDSDK</sequence>
<feature type="compositionally biased region" description="Basic and acidic residues" evidence="6">
    <location>
        <begin position="479"/>
        <end position="488"/>
    </location>
</feature>
<protein>
    <recommendedName>
        <fullName evidence="1">non-specific serine/threonine protein kinase</fullName>
        <ecNumber evidence="1">2.7.11.1</ecNumber>
    </recommendedName>
</protein>
<dbReference type="Pfam" id="PF00069">
    <property type="entry name" value="Pkinase"/>
    <property type="match status" value="1"/>
</dbReference>